<evidence type="ECO:0000313" key="2">
    <source>
        <dbReference type="EMBL" id="ERJ25902.1"/>
    </source>
</evidence>
<dbReference type="Proteomes" id="UP000016627">
    <property type="component" value="Unassembled WGS sequence"/>
</dbReference>
<comment type="caution">
    <text evidence="2">The sequence shown here is derived from an EMBL/GenBank/DDBJ whole genome shotgun (WGS) entry which is preliminary data.</text>
</comment>
<proteinExistence type="predicted"/>
<keyword evidence="1" id="KW-1133">Transmembrane helix</keyword>
<evidence type="ECO:0000313" key="3">
    <source>
        <dbReference type="Proteomes" id="UP000016627"/>
    </source>
</evidence>
<sequence length="38" mass="4218">MNKITWADIVFCVVVSMAIASVICVWLFIEAIFEKVAG</sequence>
<accession>U2F6K3</accession>
<keyword evidence="1" id="KW-0812">Transmembrane</keyword>
<gene>
    <name evidence="2" type="ORF">ATCC51562_1641</name>
</gene>
<dbReference type="PATRIC" id="fig|1242969.3.peg.1043"/>
<feature type="transmembrane region" description="Helical" evidence="1">
    <location>
        <begin position="6"/>
        <end position="29"/>
    </location>
</feature>
<dbReference type="EMBL" id="ANNI01000005">
    <property type="protein sequence ID" value="ERJ25902.1"/>
    <property type="molecule type" value="Genomic_DNA"/>
</dbReference>
<name>U2F6K3_9BACT</name>
<reference evidence="2 3" key="1">
    <citation type="journal article" date="2013" name="BMC Genomics">
        <title>Comparative genomics of Campylobacter concisus isolates reveals genetic diversity and provides insights into disease association.</title>
        <authorList>
            <person name="Deshpande N.P."/>
            <person name="Kaakoush N.O."/>
            <person name="Wilkins M.R."/>
            <person name="Mitchell H.M."/>
        </authorList>
    </citation>
    <scope>NUCLEOTIDE SEQUENCE [LARGE SCALE GENOMIC DNA]</scope>
    <source>
        <strain evidence="2 3">ATCC 51562</strain>
    </source>
</reference>
<organism evidence="2 3">
    <name type="scientific">Campylobacter concisus ATCC 51562</name>
    <dbReference type="NCBI Taxonomy" id="1242969"/>
    <lineage>
        <taxon>Bacteria</taxon>
        <taxon>Pseudomonadati</taxon>
        <taxon>Campylobacterota</taxon>
        <taxon>Epsilonproteobacteria</taxon>
        <taxon>Campylobacterales</taxon>
        <taxon>Campylobacteraceae</taxon>
        <taxon>Campylobacter</taxon>
    </lineage>
</organism>
<dbReference type="AlphaFoldDB" id="U2F6K3"/>
<evidence type="ECO:0000256" key="1">
    <source>
        <dbReference type="SAM" id="Phobius"/>
    </source>
</evidence>
<keyword evidence="1" id="KW-0472">Membrane</keyword>
<protein>
    <submittedName>
        <fullName evidence="2">Uncharacterized protein</fullName>
    </submittedName>
</protein>